<dbReference type="InterPro" id="IPR004252">
    <property type="entry name" value="Probable_transposase_24"/>
</dbReference>
<evidence type="ECO:0000313" key="1">
    <source>
        <dbReference type="EMBL" id="KAL2340397.1"/>
    </source>
</evidence>
<proteinExistence type="predicted"/>
<dbReference type="Pfam" id="PF03004">
    <property type="entry name" value="Transposase_24"/>
    <property type="match status" value="1"/>
</dbReference>
<dbReference type="Gene3D" id="1.20.58.340">
    <property type="entry name" value="Magnesium transport protein CorA, transmembrane region"/>
    <property type="match status" value="1"/>
</dbReference>
<name>A0ABD1MXY8_9FABA</name>
<dbReference type="AlphaFoldDB" id="A0ABD1MXY8"/>
<gene>
    <name evidence="1" type="ORF">Fmac_008337</name>
</gene>
<evidence type="ECO:0000313" key="2">
    <source>
        <dbReference type="Proteomes" id="UP001603857"/>
    </source>
</evidence>
<keyword evidence="2" id="KW-1185">Reference proteome</keyword>
<comment type="caution">
    <text evidence="1">The sequence shown here is derived from an EMBL/GenBank/DDBJ whole genome shotgun (WGS) entry which is preliminary data.</text>
</comment>
<accession>A0ABD1MXY8</accession>
<organism evidence="1 2">
    <name type="scientific">Flemingia macrophylla</name>
    <dbReference type="NCBI Taxonomy" id="520843"/>
    <lineage>
        <taxon>Eukaryota</taxon>
        <taxon>Viridiplantae</taxon>
        <taxon>Streptophyta</taxon>
        <taxon>Embryophyta</taxon>
        <taxon>Tracheophyta</taxon>
        <taxon>Spermatophyta</taxon>
        <taxon>Magnoliopsida</taxon>
        <taxon>eudicotyledons</taxon>
        <taxon>Gunneridae</taxon>
        <taxon>Pentapetalae</taxon>
        <taxon>rosids</taxon>
        <taxon>fabids</taxon>
        <taxon>Fabales</taxon>
        <taxon>Fabaceae</taxon>
        <taxon>Papilionoideae</taxon>
        <taxon>50 kb inversion clade</taxon>
        <taxon>NPAAA clade</taxon>
        <taxon>indigoferoid/millettioid clade</taxon>
        <taxon>Phaseoleae</taxon>
        <taxon>Flemingia</taxon>
    </lineage>
</organism>
<reference evidence="1 2" key="1">
    <citation type="submission" date="2024-08" db="EMBL/GenBank/DDBJ databases">
        <title>Insights into the chromosomal genome structure of Flemingia macrophylla.</title>
        <authorList>
            <person name="Ding Y."/>
            <person name="Zhao Y."/>
            <person name="Bi W."/>
            <person name="Wu M."/>
            <person name="Zhao G."/>
            <person name="Gong Y."/>
            <person name="Li W."/>
            <person name="Zhang P."/>
        </authorList>
    </citation>
    <scope>NUCLEOTIDE SEQUENCE [LARGE SCALE GENOMIC DNA]</scope>
    <source>
        <strain evidence="1">DYQJB</strain>
        <tissue evidence="1">Leaf</tissue>
    </source>
</reference>
<dbReference type="EMBL" id="JBGMDY010000003">
    <property type="protein sequence ID" value="KAL2340397.1"/>
    <property type="molecule type" value="Genomic_DNA"/>
</dbReference>
<dbReference type="Proteomes" id="UP001603857">
    <property type="component" value="Unassembled WGS sequence"/>
</dbReference>
<protein>
    <submittedName>
        <fullName evidence="1">Uncharacterized protein</fullName>
    </submittedName>
</protein>
<sequence length="226" mass="25907">MATVSAAVVLNRCKACQLERGHLPPFFPASQGPFISLSNFGSKHRWEDICDFRAFPYKPSSQAACIEVDLWLVEFAFEICALEDLLEAICSFLDSRTTELETPAYLALDELTFKQGHISQTRLRVQDVFAMTDSPTRIMTQWNRNNQPDIANKNAANRAKLVIPHILGSKTLARKMDELETIHGREFSRVEMYQLSHKKPDGTFVNEEARELHQSILFIFYFFEVN</sequence>